<evidence type="ECO:0000259" key="7">
    <source>
        <dbReference type="Pfam" id="PF00700"/>
    </source>
</evidence>
<protein>
    <recommendedName>
        <fullName evidence="2 4">Flagellin</fullName>
    </recommendedName>
</protein>
<feature type="coiled-coil region" evidence="5">
    <location>
        <begin position="73"/>
        <end position="127"/>
    </location>
</feature>
<comment type="similarity">
    <text evidence="1 4">Belongs to the bacterial flagellin family.</text>
</comment>
<dbReference type="SUPFAM" id="SSF64518">
    <property type="entry name" value="Phase 1 flagellin"/>
    <property type="match status" value="1"/>
</dbReference>
<evidence type="ECO:0000313" key="9">
    <source>
        <dbReference type="Proteomes" id="UP000482209"/>
    </source>
</evidence>
<keyword evidence="8" id="KW-0969">Cilium</keyword>
<evidence type="ECO:0000256" key="3">
    <source>
        <dbReference type="ARBA" id="ARBA00023143"/>
    </source>
</evidence>
<feature type="domain" description="Flagellin N-terminal" evidence="6">
    <location>
        <begin position="3"/>
        <end position="139"/>
    </location>
</feature>
<dbReference type="GO" id="GO:0009288">
    <property type="term" value="C:bacterial-type flagellum"/>
    <property type="evidence" value="ECO:0007669"/>
    <property type="project" value="UniProtKB-SubCell"/>
</dbReference>
<gene>
    <name evidence="8" type="ORF">FYJ58_04910</name>
</gene>
<organism evidence="8 9">
    <name type="scientific">Velocimicrobium porci</name>
    <dbReference type="NCBI Taxonomy" id="2606634"/>
    <lineage>
        <taxon>Bacteria</taxon>
        <taxon>Bacillati</taxon>
        <taxon>Bacillota</taxon>
        <taxon>Clostridia</taxon>
        <taxon>Lachnospirales</taxon>
        <taxon>Lachnospiraceae</taxon>
        <taxon>Velocimicrobium</taxon>
    </lineage>
</organism>
<dbReference type="Gene3D" id="3.30.70.2120">
    <property type="match status" value="1"/>
</dbReference>
<evidence type="ECO:0000256" key="2">
    <source>
        <dbReference type="ARBA" id="ARBA00020110"/>
    </source>
</evidence>
<accession>A0A6L5XX85</accession>
<evidence type="ECO:0000256" key="4">
    <source>
        <dbReference type="RuleBase" id="RU362073"/>
    </source>
</evidence>
<dbReference type="PANTHER" id="PTHR42792">
    <property type="entry name" value="FLAGELLIN"/>
    <property type="match status" value="1"/>
</dbReference>
<comment type="caution">
    <text evidence="8">The sequence shown here is derived from an EMBL/GenBank/DDBJ whole genome shotgun (WGS) entry which is preliminary data.</text>
</comment>
<dbReference type="Proteomes" id="UP000482209">
    <property type="component" value="Unassembled WGS sequence"/>
</dbReference>
<keyword evidence="5" id="KW-0175">Coiled coil</keyword>
<dbReference type="Pfam" id="PF00700">
    <property type="entry name" value="Flagellin_C"/>
    <property type="match status" value="1"/>
</dbReference>
<keyword evidence="8" id="KW-0282">Flagellum</keyword>
<dbReference type="GO" id="GO:0005198">
    <property type="term" value="F:structural molecule activity"/>
    <property type="evidence" value="ECO:0007669"/>
    <property type="project" value="UniProtKB-UniRule"/>
</dbReference>
<dbReference type="Pfam" id="PF00669">
    <property type="entry name" value="Flagellin_N"/>
    <property type="match status" value="1"/>
</dbReference>
<reference evidence="8 9" key="1">
    <citation type="submission" date="2019-08" db="EMBL/GenBank/DDBJ databases">
        <title>In-depth cultivation of the pig gut microbiome towards novel bacterial diversity and tailored functional studies.</title>
        <authorList>
            <person name="Wylensek D."/>
            <person name="Hitch T.C.A."/>
            <person name="Clavel T."/>
        </authorList>
    </citation>
    <scope>NUCLEOTIDE SEQUENCE [LARGE SCALE GENOMIC DNA]</scope>
    <source>
        <strain evidence="8 9">WCA-693-APC-MOT-I</strain>
    </source>
</reference>
<comment type="subcellular location">
    <subcellularLocation>
        <location evidence="4">Secreted</location>
    </subcellularLocation>
    <subcellularLocation>
        <location evidence="4">Bacterial flagellum</location>
    </subcellularLocation>
</comment>
<proteinExistence type="inferred from homology"/>
<dbReference type="AlphaFoldDB" id="A0A6L5XX85"/>
<evidence type="ECO:0000256" key="5">
    <source>
        <dbReference type="SAM" id="Coils"/>
    </source>
</evidence>
<dbReference type="RefSeq" id="WP_154518112.1">
    <property type="nucleotide sequence ID" value="NZ_VUMT01000005.1"/>
</dbReference>
<evidence type="ECO:0000313" key="8">
    <source>
        <dbReference type="EMBL" id="MSS63219.1"/>
    </source>
</evidence>
<keyword evidence="8" id="KW-0966">Cell projection</keyword>
<dbReference type="InterPro" id="IPR042187">
    <property type="entry name" value="Flagellin_C_sub2"/>
</dbReference>
<keyword evidence="3 4" id="KW-0975">Bacterial flagellum</keyword>
<evidence type="ECO:0000259" key="6">
    <source>
        <dbReference type="Pfam" id="PF00669"/>
    </source>
</evidence>
<dbReference type="Gene3D" id="1.20.1330.10">
    <property type="entry name" value="f41 fragment of flagellin, N-terminal domain"/>
    <property type="match status" value="2"/>
</dbReference>
<feature type="domain" description="Flagellin C-terminal" evidence="7">
    <location>
        <begin position="380"/>
        <end position="464"/>
    </location>
</feature>
<dbReference type="PANTHER" id="PTHR42792:SF2">
    <property type="entry name" value="FLAGELLIN"/>
    <property type="match status" value="1"/>
</dbReference>
<comment type="function">
    <text evidence="4">Flagellin is the subunit protein which polymerizes to form the filaments of bacterial flagella.</text>
</comment>
<sequence length="465" mass="49406">MKINHNISALIANGHLKTTNKALDKSLERLSSGYRINHAADDSAGMAISQKMKTQIAGLEQASRNASDGISVIQTAEGALTEVEAMLQRARELSVQAANGTNTAEDREAIQKEIDQLLQEIQRISDDTEFNTKTLLNGNVDRKSYSTNTQVKLLSASDNVPSKEYNITVTKKGEKASISGTGALNATGPAVETQFIINGESVTIPANSTKDEIVARIRSTAEKVGAAVSVAATSITFSSLEAGKNEKLEIYCDNALANYLHINQKTEAAGKDAEVSIDTTKPEYTATTTVHADGNIVVISDSDGFEMKVEIADDYAPAAPGGAGANPIKISILDAGPMTLQIGANEGQVVDLSIPEVSPKTLGIENLNTLSEKGASKAITLLDSAINKVSSIRAKLGAYENRMEHAIANLDVSSENLTEALSRIEDVDMAEEMATYTQQNVLSQAGVSMLAQANQRPQTILSLLQ</sequence>
<dbReference type="Gene3D" id="6.10.10.10">
    <property type="entry name" value="Flagellar export chaperone, C-terminal domain"/>
    <property type="match status" value="1"/>
</dbReference>
<dbReference type="GO" id="GO:0005576">
    <property type="term" value="C:extracellular region"/>
    <property type="evidence" value="ECO:0007669"/>
    <property type="project" value="UniProtKB-SubCell"/>
</dbReference>
<dbReference type="InterPro" id="IPR001492">
    <property type="entry name" value="Flagellin"/>
</dbReference>
<dbReference type="InterPro" id="IPR001029">
    <property type="entry name" value="Flagellin_N"/>
</dbReference>
<dbReference type="EMBL" id="VUMT01000005">
    <property type="protein sequence ID" value="MSS63219.1"/>
    <property type="molecule type" value="Genomic_DNA"/>
</dbReference>
<keyword evidence="9" id="KW-1185">Reference proteome</keyword>
<keyword evidence="4" id="KW-0964">Secreted</keyword>
<dbReference type="PRINTS" id="PR00207">
    <property type="entry name" value="FLAGELLIN"/>
</dbReference>
<evidence type="ECO:0000256" key="1">
    <source>
        <dbReference type="ARBA" id="ARBA00005709"/>
    </source>
</evidence>
<name>A0A6L5XX85_9FIRM</name>
<dbReference type="InterPro" id="IPR046358">
    <property type="entry name" value="Flagellin_C"/>
</dbReference>